<feature type="transmembrane region" description="Helical" evidence="3">
    <location>
        <begin position="130"/>
        <end position="154"/>
    </location>
</feature>
<dbReference type="Proteomes" id="UP000655287">
    <property type="component" value="Unassembled WGS sequence"/>
</dbReference>
<dbReference type="GO" id="GO:0004222">
    <property type="term" value="F:metalloendopeptidase activity"/>
    <property type="evidence" value="ECO:0007669"/>
    <property type="project" value="InterPro"/>
</dbReference>
<dbReference type="InterPro" id="IPR000642">
    <property type="entry name" value="Peptidase_M41"/>
</dbReference>
<dbReference type="PRINTS" id="PR00830">
    <property type="entry name" value="ENDOLAPTASE"/>
</dbReference>
<protein>
    <recommendedName>
        <fullName evidence="4">AAA+ ATPase domain-containing protein</fullName>
    </recommendedName>
</protein>
<evidence type="ECO:0000313" key="6">
    <source>
        <dbReference type="Proteomes" id="UP000655287"/>
    </source>
</evidence>
<dbReference type="Gene3D" id="3.40.50.300">
    <property type="entry name" value="P-loop containing nucleotide triphosphate hydrolases"/>
    <property type="match status" value="1"/>
</dbReference>
<feature type="transmembrane region" description="Helical" evidence="3">
    <location>
        <begin position="166"/>
        <end position="187"/>
    </location>
</feature>
<dbReference type="RefSeq" id="WP_203987550.1">
    <property type="nucleotide sequence ID" value="NZ_BOOU01000052.1"/>
</dbReference>
<dbReference type="AlphaFoldDB" id="A0A919R415"/>
<keyword evidence="3" id="KW-0472">Membrane</keyword>
<evidence type="ECO:0000256" key="2">
    <source>
        <dbReference type="SAM" id="MobiDB-lite"/>
    </source>
</evidence>
<dbReference type="InterPro" id="IPR003959">
    <property type="entry name" value="ATPase_AAA_core"/>
</dbReference>
<proteinExistence type="inferred from homology"/>
<feature type="region of interest" description="Disordered" evidence="2">
    <location>
        <begin position="1"/>
        <end position="22"/>
    </location>
</feature>
<gene>
    <name evidence="5" type="ORF">Sru01_36650</name>
</gene>
<keyword evidence="6" id="KW-1185">Reference proteome</keyword>
<dbReference type="GO" id="GO:0006508">
    <property type="term" value="P:proteolysis"/>
    <property type="evidence" value="ECO:0007669"/>
    <property type="project" value="InterPro"/>
</dbReference>
<dbReference type="Gene3D" id="1.20.58.760">
    <property type="entry name" value="Peptidase M41"/>
    <property type="match status" value="1"/>
</dbReference>
<keyword evidence="3" id="KW-0812">Transmembrane</keyword>
<dbReference type="GO" id="GO:0005886">
    <property type="term" value="C:plasma membrane"/>
    <property type="evidence" value="ECO:0007669"/>
    <property type="project" value="TreeGrafter"/>
</dbReference>
<comment type="similarity">
    <text evidence="1">Belongs to the AAA ATPase family.</text>
</comment>
<dbReference type="GO" id="GO:0016887">
    <property type="term" value="F:ATP hydrolysis activity"/>
    <property type="evidence" value="ECO:0007669"/>
    <property type="project" value="InterPro"/>
</dbReference>
<reference evidence="5" key="1">
    <citation type="submission" date="2021-01" db="EMBL/GenBank/DDBJ databases">
        <title>Whole genome shotgun sequence of Sphaerisporangium rufum NBRC 109079.</title>
        <authorList>
            <person name="Komaki H."/>
            <person name="Tamura T."/>
        </authorList>
    </citation>
    <scope>NUCLEOTIDE SEQUENCE</scope>
    <source>
        <strain evidence="5">NBRC 109079</strain>
    </source>
</reference>
<name>A0A919R415_9ACTN</name>
<dbReference type="SUPFAM" id="SSF140990">
    <property type="entry name" value="FtsH protease domain-like"/>
    <property type="match status" value="1"/>
</dbReference>
<comment type="caution">
    <text evidence="5">The sequence shown here is derived from an EMBL/GenBank/DDBJ whole genome shotgun (WGS) entry which is preliminary data.</text>
</comment>
<feature type="transmembrane region" description="Helical" evidence="3">
    <location>
        <begin position="69"/>
        <end position="89"/>
    </location>
</feature>
<accession>A0A919R415</accession>
<keyword evidence="1" id="KW-0547">Nucleotide-binding</keyword>
<dbReference type="PANTHER" id="PTHR23076:SF97">
    <property type="entry name" value="ATP-DEPENDENT ZINC METALLOPROTEASE YME1L1"/>
    <property type="match status" value="1"/>
</dbReference>
<dbReference type="InterPro" id="IPR027417">
    <property type="entry name" value="P-loop_NTPase"/>
</dbReference>
<dbReference type="Pfam" id="PF00004">
    <property type="entry name" value="AAA"/>
    <property type="match status" value="2"/>
</dbReference>
<dbReference type="SUPFAM" id="SSF52540">
    <property type="entry name" value="P-loop containing nucleoside triphosphate hydrolases"/>
    <property type="match status" value="1"/>
</dbReference>
<evidence type="ECO:0000313" key="5">
    <source>
        <dbReference type="EMBL" id="GII78683.1"/>
    </source>
</evidence>
<feature type="region of interest" description="Disordered" evidence="2">
    <location>
        <begin position="810"/>
        <end position="850"/>
    </location>
</feature>
<dbReference type="InterPro" id="IPR037219">
    <property type="entry name" value="Peptidase_M41-like"/>
</dbReference>
<dbReference type="GO" id="GO:0005524">
    <property type="term" value="F:ATP binding"/>
    <property type="evidence" value="ECO:0007669"/>
    <property type="project" value="UniProtKB-KW"/>
</dbReference>
<keyword evidence="1" id="KW-0067">ATP-binding</keyword>
<dbReference type="InterPro" id="IPR003593">
    <property type="entry name" value="AAA+_ATPase"/>
</dbReference>
<evidence type="ECO:0000256" key="1">
    <source>
        <dbReference type="RuleBase" id="RU003651"/>
    </source>
</evidence>
<dbReference type="Pfam" id="PF01434">
    <property type="entry name" value="Peptidase_M41"/>
    <property type="match status" value="1"/>
</dbReference>
<dbReference type="SMART" id="SM00382">
    <property type="entry name" value="AAA"/>
    <property type="match status" value="1"/>
</dbReference>
<feature type="transmembrane region" description="Helical" evidence="3">
    <location>
        <begin position="924"/>
        <end position="945"/>
    </location>
</feature>
<dbReference type="Gene3D" id="1.10.8.60">
    <property type="match status" value="1"/>
</dbReference>
<evidence type="ECO:0000256" key="3">
    <source>
        <dbReference type="SAM" id="Phobius"/>
    </source>
</evidence>
<feature type="domain" description="AAA+ ATPase" evidence="4">
    <location>
        <begin position="238"/>
        <end position="455"/>
    </location>
</feature>
<dbReference type="PANTHER" id="PTHR23076">
    <property type="entry name" value="METALLOPROTEASE M41 FTSH"/>
    <property type="match status" value="1"/>
</dbReference>
<dbReference type="GO" id="GO:0004176">
    <property type="term" value="F:ATP-dependent peptidase activity"/>
    <property type="evidence" value="ECO:0007669"/>
    <property type="project" value="InterPro"/>
</dbReference>
<feature type="transmembrane region" description="Helical" evidence="3">
    <location>
        <begin position="31"/>
        <end position="49"/>
    </location>
</feature>
<organism evidence="5 6">
    <name type="scientific">Sphaerisporangium rufum</name>
    <dbReference type="NCBI Taxonomy" id="1381558"/>
    <lineage>
        <taxon>Bacteria</taxon>
        <taxon>Bacillati</taxon>
        <taxon>Actinomycetota</taxon>
        <taxon>Actinomycetes</taxon>
        <taxon>Streptosporangiales</taxon>
        <taxon>Streptosporangiaceae</taxon>
        <taxon>Sphaerisporangium</taxon>
    </lineage>
</organism>
<sequence length="993" mass="107255">MTQEAPAGLRPPGSGPSEAGRGRLPLWDRTRILLVLGLAFLVLAWHQMASFEGIMPFGDALRTTAAGRGGSIILILLAAEAVRQVHFLVSERSARYHRFWTARVFGGFDRWSRRRFSDWNRYRIARALKWLFWIGVLALVLGQILDVPPALALFQAPALLWQVLPYGLQLAFGFFFVIVQFVGLFWFMSRGGVETYFPDDIKTRFTDVWGQDHVVERVKENIVFLEKPDEIEAKGGYVPSGLLLWGPPGTGKTLMAEAVAGETGRPYVFVDPGAFINMFMGIGILKVKSLFRKLRKLALRYGGVIVFFDEADSLGRRGALAQQGPPGGGHATPFQAPGCHGFGYLSPDARSALLRSTAGPDAPAEQRDRVMMGGMGMGGSGDMGTLQALLTELSGLKKPRGLVNRYVRRLFGMRPKPPPKYRILVMMATNMPNSLDEALLRPGRIDRIYKVGYPSKAGRVRTYQGYFGKVRHELTAEQLDKLATITPYATGATIKDLVNESLITAIRAGREVITWADVMVAKRLKQLGPPEDVEYIERERHAVAVHEACHAVAAYRTRRHLEIDIATIEKGADYLGMVSSIKPEDQFTRWRSEYESDIIVSLASLAGERMFFGEDNSSGVSGDLESATMVTGMMEAHWGMGVGVASLPALQLLGIRDGKASLRPGAAGQVPEPRDPVTPEMLAERIEYNLTRLLARTEELLRESRREVLSLAHALERHKTLAGDDVVAVIERRPGPLVDGSGYASDDFYRRLEEYHELAAEAHRTHSRVTAALPEPVPAGAPVPAMTGELPPALGHVSYVPGFAPHAFAGGGPDAEPGRSNGAPVVGRPANGGRSGDARPPDGEGNGAPHFIPWREERPAVAGPAGAPPAAVPDRAAARRRVWPLGVAVAGVLALVLLVLLAVAAFGGTRGTPGPGQGPSPGGVLAVAAALVLLVTGGAAALVAVRGQHVRRVRAEQARDRAVERAQLLAAALDPETAMRVLGYDPPGARPPG</sequence>
<dbReference type="PROSITE" id="PS00674">
    <property type="entry name" value="AAA"/>
    <property type="match status" value="1"/>
</dbReference>
<feature type="transmembrane region" description="Helical" evidence="3">
    <location>
        <begin position="882"/>
        <end position="904"/>
    </location>
</feature>
<dbReference type="InterPro" id="IPR003960">
    <property type="entry name" value="ATPase_AAA_CS"/>
</dbReference>
<keyword evidence="3" id="KW-1133">Transmembrane helix</keyword>
<dbReference type="EMBL" id="BOOU01000052">
    <property type="protein sequence ID" value="GII78683.1"/>
    <property type="molecule type" value="Genomic_DNA"/>
</dbReference>
<dbReference type="GO" id="GO:0030163">
    <property type="term" value="P:protein catabolic process"/>
    <property type="evidence" value="ECO:0007669"/>
    <property type="project" value="TreeGrafter"/>
</dbReference>
<evidence type="ECO:0000259" key="4">
    <source>
        <dbReference type="SMART" id="SM00382"/>
    </source>
</evidence>